<dbReference type="Gene3D" id="3.30.2310.20">
    <property type="entry name" value="RelE-like"/>
    <property type="match status" value="1"/>
</dbReference>
<keyword evidence="1" id="KW-0255">Endonuclease</keyword>
<dbReference type="SUPFAM" id="SSF143011">
    <property type="entry name" value="RelE-like"/>
    <property type="match status" value="1"/>
</dbReference>
<accession>A0ABT9LYL0</accession>
<organism evidence="1 2">
    <name type="scientific">Alicyclobacillus tolerans</name>
    <dbReference type="NCBI Taxonomy" id="90970"/>
    <lineage>
        <taxon>Bacteria</taxon>
        <taxon>Bacillati</taxon>
        <taxon>Bacillota</taxon>
        <taxon>Bacilli</taxon>
        <taxon>Bacillales</taxon>
        <taxon>Alicyclobacillaceae</taxon>
        <taxon>Alicyclobacillus</taxon>
    </lineage>
</organism>
<dbReference type="EMBL" id="JAURUO010000013">
    <property type="protein sequence ID" value="MDP9729346.1"/>
    <property type="molecule type" value="Genomic_DNA"/>
</dbReference>
<comment type="caution">
    <text evidence="1">The sequence shown here is derived from an EMBL/GenBank/DDBJ whole genome shotgun (WGS) entry which is preliminary data.</text>
</comment>
<reference evidence="1 2" key="1">
    <citation type="submission" date="2023-07" db="EMBL/GenBank/DDBJ databases">
        <title>Genomic Encyclopedia of Type Strains, Phase IV (KMG-IV): sequencing the most valuable type-strain genomes for metagenomic binning, comparative biology and taxonomic classification.</title>
        <authorList>
            <person name="Goeker M."/>
        </authorList>
    </citation>
    <scope>NUCLEOTIDE SEQUENCE [LARGE SCALE GENOMIC DNA]</scope>
    <source>
        <strain evidence="1 2">DSM 25924</strain>
    </source>
</reference>
<evidence type="ECO:0000313" key="2">
    <source>
        <dbReference type="Proteomes" id="UP001229209"/>
    </source>
</evidence>
<proteinExistence type="predicted"/>
<dbReference type="InterPro" id="IPR035093">
    <property type="entry name" value="RelE/ParE_toxin_dom_sf"/>
</dbReference>
<gene>
    <name evidence="1" type="ORF">J2S04_002319</name>
</gene>
<protein>
    <submittedName>
        <fullName evidence="1">mRNA-degrading endonuclease YafQ of YafQ-DinJ toxin-antitoxin module</fullName>
    </submittedName>
</protein>
<keyword evidence="1" id="KW-0378">Hydrolase</keyword>
<keyword evidence="1" id="KW-0540">Nuclease</keyword>
<evidence type="ECO:0000313" key="1">
    <source>
        <dbReference type="EMBL" id="MDP9729346.1"/>
    </source>
</evidence>
<name>A0ABT9LYL0_9BACL</name>
<keyword evidence="2" id="KW-1185">Reference proteome</keyword>
<dbReference type="GO" id="GO:0004519">
    <property type="term" value="F:endonuclease activity"/>
    <property type="evidence" value="ECO:0007669"/>
    <property type="project" value="UniProtKB-KW"/>
</dbReference>
<sequence>MDIEFQIVYSERFLENFKKLDMESQLVIRSAIRQLAKEPRHPSLRTKRIQGTKSVWEASANMDLRITWQYKEQGVILVRNCGHHDRTLRNP</sequence>
<dbReference type="Proteomes" id="UP001229209">
    <property type="component" value="Unassembled WGS sequence"/>
</dbReference>